<dbReference type="Gene3D" id="3.40.50.2000">
    <property type="entry name" value="Glycogen Phosphorylase B"/>
    <property type="match status" value="2"/>
</dbReference>
<dbReference type="EMBL" id="CP042435">
    <property type="protein sequence ID" value="QEC65828.1"/>
    <property type="molecule type" value="Genomic_DNA"/>
</dbReference>
<dbReference type="InterPro" id="IPR028098">
    <property type="entry name" value="Glyco_trans_4-like_N"/>
</dbReference>
<dbReference type="AlphaFoldDB" id="A0A5B8V3T7"/>
<evidence type="ECO:0000313" key="3">
    <source>
        <dbReference type="EMBL" id="QEC65828.1"/>
    </source>
</evidence>
<dbReference type="PANTHER" id="PTHR45947">
    <property type="entry name" value="SULFOQUINOVOSYL TRANSFERASE SQD2"/>
    <property type="match status" value="1"/>
</dbReference>
<dbReference type="Pfam" id="PF00534">
    <property type="entry name" value="Glycos_transf_1"/>
    <property type="match status" value="1"/>
</dbReference>
<keyword evidence="4" id="KW-1185">Reference proteome</keyword>
<dbReference type="Pfam" id="PF13439">
    <property type="entry name" value="Glyco_transf_4"/>
    <property type="match status" value="1"/>
</dbReference>
<sequence length="397" mass="45635">MRILWLASWYPNPYEPFNGDFIQRHAQAVAELLPVDVIHVLQAGRSLPVEKTALIVNKKNGLTEYVHVFKFRPFGIAWVDKLWYNILYHRYYSKIIKEYFAKNGKPDLIHVHVPVKAGLIALRLLKKKNIPFIVSEQSSHYEETSPDYFLKRSKYFQVNTRRIFSNAISVTNVSETIGKKLQSYFELKNYRTIHNLVDTDLFYYKQKEKNNKLRFIHVSAMGEQKNPAGIIRALAQLNIFHKEWECVLCGPYKQELKLMVEENELHAQIQFTGEVAHDRVAKEMQQADVFILFSNHENFPCVVAEALCCGLPVIAANAGGVAEAVNDSNGIIVNAGDVEQLTNALHNIVKSFDKYDRAIISANAKVLYNKKRIAEQFVELYNDINNSLINKGYEKPL</sequence>
<dbReference type="RefSeq" id="WP_147187628.1">
    <property type="nucleotide sequence ID" value="NZ_CP042435.1"/>
</dbReference>
<proteinExistence type="predicted"/>
<name>A0A5B8V3T7_9BACT</name>
<evidence type="ECO:0000313" key="4">
    <source>
        <dbReference type="Proteomes" id="UP000321533"/>
    </source>
</evidence>
<organism evidence="3 4">
    <name type="scientific">Panacibacter ginsenosidivorans</name>
    <dbReference type="NCBI Taxonomy" id="1813871"/>
    <lineage>
        <taxon>Bacteria</taxon>
        <taxon>Pseudomonadati</taxon>
        <taxon>Bacteroidota</taxon>
        <taxon>Chitinophagia</taxon>
        <taxon>Chitinophagales</taxon>
        <taxon>Chitinophagaceae</taxon>
        <taxon>Panacibacter</taxon>
    </lineage>
</organism>
<feature type="domain" description="Glycosyltransferase subfamily 4-like N-terminal" evidence="2">
    <location>
        <begin position="58"/>
        <end position="200"/>
    </location>
</feature>
<accession>A0A5B8V3T7</accession>
<gene>
    <name evidence="3" type="ORF">FRZ67_00365</name>
</gene>
<feature type="domain" description="Glycosyl transferase family 1" evidence="1">
    <location>
        <begin position="206"/>
        <end position="359"/>
    </location>
</feature>
<dbReference type="InterPro" id="IPR050194">
    <property type="entry name" value="Glycosyltransferase_grp1"/>
</dbReference>
<evidence type="ECO:0000259" key="1">
    <source>
        <dbReference type="Pfam" id="PF00534"/>
    </source>
</evidence>
<dbReference type="KEGG" id="pgin:FRZ67_00365"/>
<keyword evidence="3" id="KW-0808">Transferase</keyword>
<protein>
    <submittedName>
        <fullName evidence="3">Glycosyltransferase family 4 protein</fullName>
    </submittedName>
</protein>
<evidence type="ECO:0000259" key="2">
    <source>
        <dbReference type="Pfam" id="PF13439"/>
    </source>
</evidence>
<dbReference type="InterPro" id="IPR001296">
    <property type="entry name" value="Glyco_trans_1"/>
</dbReference>
<dbReference type="OrthoDB" id="9795068at2"/>
<dbReference type="Proteomes" id="UP000321533">
    <property type="component" value="Chromosome"/>
</dbReference>
<dbReference type="CDD" id="cd03801">
    <property type="entry name" value="GT4_PimA-like"/>
    <property type="match status" value="1"/>
</dbReference>
<dbReference type="SUPFAM" id="SSF53756">
    <property type="entry name" value="UDP-Glycosyltransferase/glycogen phosphorylase"/>
    <property type="match status" value="1"/>
</dbReference>
<dbReference type="GO" id="GO:0016757">
    <property type="term" value="F:glycosyltransferase activity"/>
    <property type="evidence" value="ECO:0007669"/>
    <property type="project" value="InterPro"/>
</dbReference>
<reference evidence="3 4" key="1">
    <citation type="journal article" date="2016" name="Int. J. Syst. Evol. Microbiol.">
        <title>Panacibacter ginsenosidivorans gen. nov., sp. nov., with ginsenoside converting activity isolated from soil of a ginseng field.</title>
        <authorList>
            <person name="Siddiqi M.Z."/>
            <person name="Muhammad Shafi S."/>
            <person name="Choi K.D."/>
            <person name="Im W.T."/>
        </authorList>
    </citation>
    <scope>NUCLEOTIDE SEQUENCE [LARGE SCALE GENOMIC DNA]</scope>
    <source>
        <strain evidence="3 4">Gsoil1550</strain>
    </source>
</reference>
<dbReference type="PANTHER" id="PTHR45947:SF3">
    <property type="entry name" value="SULFOQUINOVOSYL TRANSFERASE SQD2"/>
    <property type="match status" value="1"/>
</dbReference>